<feature type="domain" description="Tyr recombinase" evidence="4">
    <location>
        <begin position="127"/>
        <end position="336"/>
    </location>
</feature>
<comment type="caution">
    <text evidence="5">The sequence shown here is derived from an EMBL/GenBank/DDBJ whole genome shotgun (WGS) entry which is preliminary data.</text>
</comment>
<keyword evidence="6" id="KW-1185">Reference proteome</keyword>
<dbReference type="PATRIC" id="fig|1461693.3.peg.2220"/>
<proteinExistence type="predicted"/>
<dbReference type="PANTHER" id="PTHR30349">
    <property type="entry name" value="PHAGE INTEGRASE-RELATED"/>
    <property type="match status" value="1"/>
</dbReference>
<evidence type="ECO:0000259" key="4">
    <source>
        <dbReference type="PROSITE" id="PS51898"/>
    </source>
</evidence>
<dbReference type="GO" id="GO:0015074">
    <property type="term" value="P:DNA integration"/>
    <property type="evidence" value="ECO:0007669"/>
    <property type="project" value="UniProtKB-KW"/>
</dbReference>
<dbReference type="RefSeq" id="WP_051598092.1">
    <property type="nucleotide sequence ID" value="NZ_AQQY01000006.1"/>
</dbReference>
<sequence>MTKAPNEKNERTKRAFLTYRKHSEQVSDKTLDREIAALERFDVWNGRKDFAKFHIDWAVGFRAHLDHAKGPTGKPLAKSTTRAIMATMRAFTLWLSQQDGFRRRIKAADANYFKLSLRDEAEARAAPERPAPSIRQAKRALERMPSATPRQKRDKAIFALLCLTGIRVAALTSLKIKHLDLDEKSVSQNPREVATKFGKQIDTFFAKGFKEAEVALADWITYLDETALYSPDDPLFPATALKAHSNTGFTADGFTRAHWKTTEPVRKIVNTAFDNAGMPAYGPHAFRHMLARHVAKTCGSVAELVATSQNLGHTDVLTTLRSYGQINRDDQRRLVTGQD</sequence>
<dbReference type="GO" id="GO:0007059">
    <property type="term" value="P:chromosome segregation"/>
    <property type="evidence" value="ECO:0007669"/>
    <property type="project" value="UniProtKB-KW"/>
</dbReference>
<dbReference type="Proteomes" id="UP000024836">
    <property type="component" value="Unassembled WGS sequence"/>
</dbReference>
<evidence type="ECO:0000256" key="1">
    <source>
        <dbReference type="ARBA" id="ARBA00022829"/>
    </source>
</evidence>
<evidence type="ECO:0000313" key="5">
    <source>
        <dbReference type="EMBL" id="KCV81861.1"/>
    </source>
</evidence>
<dbReference type="PROSITE" id="PS51898">
    <property type="entry name" value="TYR_RECOMBINASE"/>
    <property type="match status" value="1"/>
</dbReference>
<dbReference type="InterPro" id="IPR011010">
    <property type="entry name" value="DNA_brk_join_enz"/>
</dbReference>
<dbReference type="STRING" id="1461693.ATO10_10960"/>
<dbReference type="EMBL" id="AQQY01000006">
    <property type="protein sequence ID" value="KCV81861.1"/>
    <property type="molecule type" value="Genomic_DNA"/>
</dbReference>
<keyword evidence="3" id="KW-0233">DNA recombination</keyword>
<evidence type="ECO:0000313" key="6">
    <source>
        <dbReference type="Proteomes" id="UP000024836"/>
    </source>
</evidence>
<dbReference type="GO" id="GO:0003677">
    <property type="term" value="F:DNA binding"/>
    <property type="evidence" value="ECO:0007669"/>
    <property type="project" value="InterPro"/>
</dbReference>
<keyword evidence="2" id="KW-0229">DNA integration</keyword>
<dbReference type="SUPFAM" id="SSF56349">
    <property type="entry name" value="DNA breaking-rejoining enzymes"/>
    <property type="match status" value="1"/>
</dbReference>
<dbReference type="Pfam" id="PF00589">
    <property type="entry name" value="Phage_integrase"/>
    <property type="match status" value="1"/>
</dbReference>
<dbReference type="InterPro" id="IPR002104">
    <property type="entry name" value="Integrase_catalytic"/>
</dbReference>
<evidence type="ECO:0000256" key="2">
    <source>
        <dbReference type="ARBA" id="ARBA00022908"/>
    </source>
</evidence>
<dbReference type="GO" id="GO:0006310">
    <property type="term" value="P:DNA recombination"/>
    <property type="evidence" value="ECO:0007669"/>
    <property type="project" value="UniProtKB-KW"/>
</dbReference>
<dbReference type="OrthoDB" id="7354488at2"/>
<gene>
    <name evidence="5" type="ORF">ATO10_10960</name>
</gene>
<dbReference type="PANTHER" id="PTHR30349:SF81">
    <property type="entry name" value="TYROSINE RECOMBINASE XERC"/>
    <property type="match status" value="1"/>
</dbReference>
<dbReference type="Gene3D" id="1.10.443.10">
    <property type="entry name" value="Intergrase catalytic core"/>
    <property type="match status" value="1"/>
</dbReference>
<dbReference type="AlphaFoldDB" id="A0A058ZM21"/>
<dbReference type="CDD" id="cd00397">
    <property type="entry name" value="DNA_BRE_C"/>
    <property type="match status" value="1"/>
</dbReference>
<reference evidence="5 6" key="1">
    <citation type="submission" date="2013-04" db="EMBL/GenBank/DDBJ databases">
        <title>Shimia sp. 22II-S11-Z10 Genome Sequencing.</title>
        <authorList>
            <person name="Lai Q."/>
            <person name="Li G."/>
            <person name="Shao Z."/>
        </authorList>
    </citation>
    <scope>NUCLEOTIDE SEQUENCE [LARGE SCALE GENOMIC DNA]</scope>
    <source>
        <strain evidence="6">22II-S11-Z10</strain>
    </source>
</reference>
<name>A0A058ZM21_9RHOB</name>
<dbReference type="InterPro" id="IPR013762">
    <property type="entry name" value="Integrase-like_cat_sf"/>
</dbReference>
<protein>
    <submittedName>
        <fullName evidence="5">Site-specific recombinase XerC</fullName>
    </submittedName>
</protein>
<accession>A0A058ZM21</accession>
<keyword evidence="1" id="KW-0159">Chromosome partition</keyword>
<dbReference type="InterPro" id="IPR050090">
    <property type="entry name" value="Tyrosine_recombinase_XerCD"/>
</dbReference>
<evidence type="ECO:0000256" key="3">
    <source>
        <dbReference type="ARBA" id="ARBA00023172"/>
    </source>
</evidence>
<organism evidence="5 6">
    <name type="scientific">Actibacterium atlanticum</name>
    <dbReference type="NCBI Taxonomy" id="1461693"/>
    <lineage>
        <taxon>Bacteria</taxon>
        <taxon>Pseudomonadati</taxon>
        <taxon>Pseudomonadota</taxon>
        <taxon>Alphaproteobacteria</taxon>
        <taxon>Rhodobacterales</taxon>
        <taxon>Roseobacteraceae</taxon>
        <taxon>Actibacterium</taxon>
    </lineage>
</organism>
<dbReference type="eggNOG" id="COG4974">
    <property type="taxonomic scope" value="Bacteria"/>
</dbReference>